<gene>
    <name evidence="4" type="ORF">UFOPK3752_02220</name>
    <name evidence="5" type="ORF">UFOPK4150_01548</name>
</gene>
<dbReference type="InterPro" id="IPR051010">
    <property type="entry name" value="BCAA_transport"/>
</dbReference>
<accession>A0A6J7KZW4</accession>
<dbReference type="PANTHER" id="PTHR30483">
    <property type="entry name" value="LEUCINE-SPECIFIC-BINDING PROTEIN"/>
    <property type="match status" value="1"/>
</dbReference>
<evidence type="ECO:0000313" key="4">
    <source>
        <dbReference type="EMBL" id="CAB4960042.1"/>
    </source>
</evidence>
<proteinExistence type="predicted"/>
<dbReference type="EMBL" id="CAFBPU010000033">
    <property type="protein sequence ID" value="CAB5035799.1"/>
    <property type="molecule type" value="Genomic_DNA"/>
</dbReference>
<sequence>MALRIRARKTLIGAALATSAIVLTACSSTGAEAPASSSAASPSESSAATTQEITIGSTLPLTGTGAAYGKSMLEGLQLGLKDAEGLLKNVKFNLKSMDSQAQAGPAVTEARQLMGQDGAKVVVTAYSAPPMAQLPIAEQYKVPLLNGGGNTPDLAGNTWLFNDAFMVEQGGKAMMTYAHDTLGIKKVSVLIDTNYPQSTAEAFKTIWTDLSGEAPPIEFIAFDATDAGPVLDKLLASNPDALYVAAGGTTLELILTQLEQRSLKIPFLSNDGAVVGTKSASTVSFPIYYANPAKGATQALKDSYKAVYGAEPDFLAVQNYNLGRIIGAAVGKLIEAGKEITGENLQALFNDPSQTFAVDGGDTSFSSRHIAAQDAAVIKVEGGKSTEIATGLKTT</sequence>
<evidence type="ECO:0000256" key="1">
    <source>
        <dbReference type="ARBA" id="ARBA00022729"/>
    </source>
</evidence>
<dbReference type="EMBL" id="CAFBND010000147">
    <property type="protein sequence ID" value="CAB4960042.1"/>
    <property type="molecule type" value="Genomic_DNA"/>
</dbReference>
<protein>
    <submittedName>
        <fullName evidence="4">Unannotated protein</fullName>
    </submittedName>
</protein>
<feature type="domain" description="Leucine-binding protein" evidence="3">
    <location>
        <begin position="52"/>
        <end position="383"/>
    </location>
</feature>
<dbReference type="PANTHER" id="PTHR30483:SF6">
    <property type="entry name" value="PERIPLASMIC BINDING PROTEIN OF ABC TRANSPORTER FOR NATURAL AMINO ACIDS"/>
    <property type="match status" value="1"/>
</dbReference>
<dbReference type="InterPro" id="IPR028082">
    <property type="entry name" value="Peripla_BP_I"/>
</dbReference>
<organism evidence="4">
    <name type="scientific">freshwater metagenome</name>
    <dbReference type="NCBI Taxonomy" id="449393"/>
    <lineage>
        <taxon>unclassified sequences</taxon>
        <taxon>metagenomes</taxon>
        <taxon>ecological metagenomes</taxon>
    </lineage>
</organism>
<evidence type="ECO:0000259" key="3">
    <source>
        <dbReference type="Pfam" id="PF13458"/>
    </source>
</evidence>
<feature type="region of interest" description="Disordered" evidence="2">
    <location>
        <begin position="33"/>
        <end position="52"/>
    </location>
</feature>
<name>A0A6J7KZW4_9ZZZZ</name>
<dbReference type="Pfam" id="PF13458">
    <property type="entry name" value="Peripla_BP_6"/>
    <property type="match status" value="1"/>
</dbReference>
<dbReference type="SUPFAM" id="SSF53822">
    <property type="entry name" value="Periplasmic binding protein-like I"/>
    <property type="match status" value="1"/>
</dbReference>
<keyword evidence="1" id="KW-0732">Signal</keyword>
<dbReference type="Gene3D" id="3.40.50.2300">
    <property type="match status" value="2"/>
</dbReference>
<dbReference type="AlphaFoldDB" id="A0A6J7KZW4"/>
<dbReference type="PROSITE" id="PS51257">
    <property type="entry name" value="PROKAR_LIPOPROTEIN"/>
    <property type="match status" value="1"/>
</dbReference>
<dbReference type="InterPro" id="IPR028081">
    <property type="entry name" value="Leu-bd"/>
</dbReference>
<feature type="compositionally biased region" description="Low complexity" evidence="2">
    <location>
        <begin position="33"/>
        <end position="48"/>
    </location>
</feature>
<reference evidence="4" key="1">
    <citation type="submission" date="2020-05" db="EMBL/GenBank/DDBJ databases">
        <authorList>
            <person name="Chiriac C."/>
            <person name="Salcher M."/>
            <person name="Ghai R."/>
            <person name="Kavagutti S V."/>
        </authorList>
    </citation>
    <scope>NUCLEOTIDE SEQUENCE</scope>
</reference>
<evidence type="ECO:0000313" key="5">
    <source>
        <dbReference type="EMBL" id="CAB5035799.1"/>
    </source>
</evidence>
<evidence type="ECO:0000256" key="2">
    <source>
        <dbReference type="SAM" id="MobiDB-lite"/>
    </source>
</evidence>